<dbReference type="OrthoDB" id="10420382at2759"/>
<organism evidence="2 3">
    <name type="scientific">Piromyces finnis</name>
    <dbReference type="NCBI Taxonomy" id="1754191"/>
    <lineage>
        <taxon>Eukaryota</taxon>
        <taxon>Fungi</taxon>
        <taxon>Fungi incertae sedis</taxon>
        <taxon>Chytridiomycota</taxon>
        <taxon>Chytridiomycota incertae sedis</taxon>
        <taxon>Neocallimastigomycetes</taxon>
        <taxon>Neocallimastigales</taxon>
        <taxon>Neocallimastigaceae</taxon>
        <taxon>Piromyces</taxon>
    </lineage>
</organism>
<evidence type="ECO:0000256" key="1">
    <source>
        <dbReference type="SAM" id="Phobius"/>
    </source>
</evidence>
<name>A0A1Y1VDG0_9FUNG</name>
<reference evidence="2 3" key="2">
    <citation type="submission" date="2016-08" db="EMBL/GenBank/DDBJ databases">
        <title>Pervasive Adenine N6-methylation of Active Genes in Fungi.</title>
        <authorList>
            <consortium name="DOE Joint Genome Institute"/>
            <person name="Mondo S.J."/>
            <person name="Dannebaum R.O."/>
            <person name="Kuo R.C."/>
            <person name="Labutti K."/>
            <person name="Haridas S."/>
            <person name="Kuo A."/>
            <person name="Salamov A."/>
            <person name="Ahrendt S.R."/>
            <person name="Lipzen A."/>
            <person name="Sullivan W."/>
            <person name="Andreopoulos W.B."/>
            <person name="Clum A."/>
            <person name="Lindquist E."/>
            <person name="Daum C."/>
            <person name="Ramamoorthy G.K."/>
            <person name="Gryganskyi A."/>
            <person name="Culley D."/>
            <person name="Magnuson J.K."/>
            <person name="James T.Y."/>
            <person name="O'Malley M.A."/>
            <person name="Stajich J.E."/>
            <person name="Spatafora J.W."/>
            <person name="Visel A."/>
            <person name="Grigoriev I.V."/>
        </authorList>
    </citation>
    <scope>NUCLEOTIDE SEQUENCE [LARGE SCALE GENOMIC DNA]</scope>
    <source>
        <strain evidence="3">finn</strain>
    </source>
</reference>
<feature type="transmembrane region" description="Helical" evidence="1">
    <location>
        <begin position="48"/>
        <end position="67"/>
    </location>
</feature>
<evidence type="ECO:0000313" key="3">
    <source>
        <dbReference type="Proteomes" id="UP000193719"/>
    </source>
</evidence>
<sequence length="100" mass="11512">MLIEATTNTYITTFISLSQDIIGHINVINEIGSDYLIQNAEFYSNLTLFVHCIFSIFIFITFFIFVSRTIKKQLCVMDVLVNVMFSIPSSLYNQSPKIKE</sequence>
<accession>A0A1Y1VDG0</accession>
<gene>
    <name evidence="2" type="ORF">BCR36DRAFT_582599</name>
</gene>
<protein>
    <submittedName>
        <fullName evidence="2">Uncharacterized protein</fullName>
    </submittedName>
</protein>
<keyword evidence="1" id="KW-0812">Transmembrane</keyword>
<dbReference type="EMBL" id="MCFH01000016">
    <property type="protein sequence ID" value="ORX52083.1"/>
    <property type="molecule type" value="Genomic_DNA"/>
</dbReference>
<dbReference type="AlphaFoldDB" id="A0A1Y1VDG0"/>
<reference evidence="2 3" key="1">
    <citation type="submission" date="2016-08" db="EMBL/GenBank/DDBJ databases">
        <title>Genomes of anaerobic fungi encode conserved fungal cellulosomes for biomass hydrolysis.</title>
        <authorList>
            <consortium name="DOE Joint Genome Institute"/>
            <person name="Haitjema C.H."/>
            <person name="Gilmore S.P."/>
            <person name="Henske J.K."/>
            <person name="Solomon K.V."/>
            <person name="De Groot R."/>
            <person name="Kuo A."/>
            <person name="Mondo S.J."/>
            <person name="Salamov A.A."/>
            <person name="Labutti K."/>
            <person name="Zhao Z."/>
            <person name="Chiniquy J."/>
            <person name="Barry K."/>
            <person name="Brewer H.M."/>
            <person name="Purvine S.O."/>
            <person name="Wright A.T."/>
            <person name="Boxma B."/>
            <person name="Van Alen T."/>
            <person name="Hackstein J.H."/>
            <person name="Baker S.E."/>
            <person name="Grigoriev I.V."/>
            <person name="O'Malley M.A."/>
        </authorList>
    </citation>
    <scope>NUCLEOTIDE SEQUENCE [LARGE SCALE GENOMIC DNA]</scope>
    <source>
        <strain evidence="3">finn</strain>
    </source>
</reference>
<proteinExistence type="predicted"/>
<keyword evidence="3" id="KW-1185">Reference proteome</keyword>
<dbReference type="Proteomes" id="UP000193719">
    <property type="component" value="Unassembled WGS sequence"/>
</dbReference>
<evidence type="ECO:0000313" key="2">
    <source>
        <dbReference type="EMBL" id="ORX52083.1"/>
    </source>
</evidence>
<keyword evidence="1" id="KW-1133">Transmembrane helix</keyword>
<comment type="caution">
    <text evidence="2">The sequence shown here is derived from an EMBL/GenBank/DDBJ whole genome shotgun (WGS) entry which is preliminary data.</text>
</comment>
<keyword evidence="1" id="KW-0472">Membrane</keyword>